<evidence type="ECO:0000313" key="2">
    <source>
        <dbReference type="EMBL" id="MEQ2467051.1"/>
    </source>
</evidence>
<keyword evidence="3" id="KW-1185">Reference proteome</keyword>
<protein>
    <submittedName>
        <fullName evidence="2">DUF2933 domain-containing protein</fullName>
    </submittedName>
</protein>
<name>A0ABV1F121_9BACI</name>
<feature type="transmembrane region" description="Helical" evidence="1">
    <location>
        <begin position="6"/>
        <end position="23"/>
    </location>
</feature>
<dbReference type="Pfam" id="PF11666">
    <property type="entry name" value="DUF2933"/>
    <property type="match status" value="1"/>
</dbReference>
<dbReference type="Proteomes" id="UP001465426">
    <property type="component" value="Unassembled WGS sequence"/>
</dbReference>
<dbReference type="InterPro" id="IPR021682">
    <property type="entry name" value="DUF2933"/>
</dbReference>
<sequence length="62" mass="7051">MTLKKLAIPILLVIIIGIVAAIYGKWDWLIWGIFLLCPLMHLFGHDHSGHNHSKGRHSGHHH</sequence>
<dbReference type="EMBL" id="JBBMFN010000041">
    <property type="protein sequence ID" value="MEQ2467051.1"/>
    <property type="molecule type" value="Genomic_DNA"/>
</dbReference>
<evidence type="ECO:0000256" key="1">
    <source>
        <dbReference type="SAM" id="Phobius"/>
    </source>
</evidence>
<gene>
    <name evidence="2" type="ORF">WMO63_15455</name>
</gene>
<dbReference type="RefSeq" id="WP_031539147.1">
    <property type="nucleotide sequence ID" value="NZ_JBBMFN010000041.1"/>
</dbReference>
<organism evidence="2 3">
    <name type="scientific">Niallia hominis</name>
    <dbReference type="NCBI Taxonomy" id="3133173"/>
    <lineage>
        <taxon>Bacteria</taxon>
        <taxon>Bacillati</taxon>
        <taxon>Bacillota</taxon>
        <taxon>Bacilli</taxon>
        <taxon>Bacillales</taxon>
        <taxon>Bacillaceae</taxon>
        <taxon>Niallia</taxon>
    </lineage>
</organism>
<accession>A0ABV1F121</accession>
<keyword evidence="1" id="KW-0472">Membrane</keyword>
<feature type="transmembrane region" description="Helical" evidence="1">
    <location>
        <begin position="28"/>
        <end position="44"/>
    </location>
</feature>
<comment type="caution">
    <text evidence="2">The sequence shown here is derived from an EMBL/GenBank/DDBJ whole genome shotgun (WGS) entry which is preliminary data.</text>
</comment>
<keyword evidence="1" id="KW-0812">Transmembrane</keyword>
<proteinExistence type="predicted"/>
<evidence type="ECO:0000313" key="3">
    <source>
        <dbReference type="Proteomes" id="UP001465426"/>
    </source>
</evidence>
<keyword evidence="1" id="KW-1133">Transmembrane helix</keyword>
<reference evidence="2 3" key="1">
    <citation type="submission" date="2024-03" db="EMBL/GenBank/DDBJ databases">
        <title>Human intestinal bacterial collection.</title>
        <authorList>
            <person name="Pauvert C."/>
            <person name="Hitch T.C.A."/>
            <person name="Clavel T."/>
        </authorList>
    </citation>
    <scope>NUCLEOTIDE SEQUENCE [LARGE SCALE GENOMIC DNA]</scope>
    <source>
        <strain evidence="2 3">CLA-SR-H024</strain>
    </source>
</reference>